<dbReference type="AlphaFoldDB" id="V4BV17"/>
<feature type="signal peptide" evidence="1">
    <location>
        <begin position="1"/>
        <end position="17"/>
    </location>
</feature>
<evidence type="ECO:0000259" key="2">
    <source>
        <dbReference type="Pfam" id="PF23331"/>
    </source>
</evidence>
<dbReference type="Pfam" id="PF23331">
    <property type="entry name" value="VWC2L_C"/>
    <property type="match status" value="1"/>
</dbReference>
<protein>
    <recommendedName>
        <fullName evidence="2">VWC2L C-terminal domain-containing protein</fullName>
    </recommendedName>
</protein>
<dbReference type="SUPFAM" id="SSF57603">
    <property type="entry name" value="FnI-like domain"/>
    <property type="match status" value="1"/>
</dbReference>
<name>V4BV17_LOTGI</name>
<dbReference type="Gene3D" id="6.20.200.20">
    <property type="match status" value="1"/>
</dbReference>
<feature type="domain" description="VWC2L C-terminal" evidence="2">
    <location>
        <begin position="88"/>
        <end position="128"/>
    </location>
</feature>
<dbReference type="HOGENOM" id="CLU_1909053_0_0_1"/>
<gene>
    <name evidence="3" type="ORF">LOTGIDRAFT_162320</name>
</gene>
<dbReference type="OrthoDB" id="6152256at2759"/>
<dbReference type="KEGG" id="lgi:LOTGIDRAFT_162320"/>
<dbReference type="CTD" id="20238979"/>
<dbReference type="GO" id="GO:0005615">
    <property type="term" value="C:extracellular space"/>
    <property type="evidence" value="ECO:0007669"/>
    <property type="project" value="TreeGrafter"/>
</dbReference>
<evidence type="ECO:0000313" key="3">
    <source>
        <dbReference type="EMBL" id="ESO92844.1"/>
    </source>
</evidence>
<dbReference type="RefSeq" id="XP_009056530.1">
    <property type="nucleotide sequence ID" value="XM_009058282.1"/>
</dbReference>
<dbReference type="GeneID" id="20238979"/>
<dbReference type="GO" id="GO:0032281">
    <property type="term" value="C:AMPA glutamate receptor complex"/>
    <property type="evidence" value="ECO:0007669"/>
    <property type="project" value="TreeGrafter"/>
</dbReference>
<evidence type="ECO:0000313" key="4">
    <source>
        <dbReference type="Proteomes" id="UP000030746"/>
    </source>
</evidence>
<dbReference type="PANTHER" id="PTHR46252:SF3">
    <property type="entry name" value="KIELIN_CHORDIN-LIKE PROTEIN"/>
    <property type="match status" value="1"/>
</dbReference>
<reference evidence="3 4" key="1">
    <citation type="journal article" date="2013" name="Nature">
        <title>Insights into bilaterian evolution from three spiralian genomes.</title>
        <authorList>
            <person name="Simakov O."/>
            <person name="Marletaz F."/>
            <person name="Cho S.J."/>
            <person name="Edsinger-Gonzales E."/>
            <person name="Havlak P."/>
            <person name="Hellsten U."/>
            <person name="Kuo D.H."/>
            <person name="Larsson T."/>
            <person name="Lv J."/>
            <person name="Arendt D."/>
            <person name="Savage R."/>
            <person name="Osoegawa K."/>
            <person name="de Jong P."/>
            <person name="Grimwood J."/>
            <person name="Chapman J.A."/>
            <person name="Shapiro H."/>
            <person name="Aerts A."/>
            <person name="Otillar R.P."/>
            <person name="Terry A.Y."/>
            <person name="Boore J.L."/>
            <person name="Grigoriev I.V."/>
            <person name="Lindberg D.R."/>
            <person name="Seaver E.C."/>
            <person name="Weisblat D.A."/>
            <person name="Putnam N.H."/>
            <person name="Rokhsar D.S."/>
        </authorList>
    </citation>
    <scope>NUCLEOTIDE SEQUENCE [LARGE SCALE GENOMIC DNA]</scope>
</reference>
<accession>V4BV17</accession>
<dbReference type="InterPro" id="IPR057856">
    <property type="entry name" value="VWC2L_C"/>
</dbReference>
<proteinExistence type="predicted"/>
<dbReference type="InterPro" id="IPR042979">
    <property type="entry name" value="VWC2/VWC2L"/>
</dbReference>
<dbReference type="GO" id="GO:0030514">
    <property type="term" value="P:negative regulation of BMP signaling pathway"/>
    <property type="evidence" value="ECO:0007669"/>
    <property type="project" value="TreeGrafter"/>
</dbReference>
<organism evidence="3 4">
    <name type="scientific">Lottia gigantea</name>
    <name type="common">Giant owl limpet</name>
    <dbReference type="NCBI Taxonomy" id="225164"/>
    <lineage>
        <taxon>Eukaryota</taxon>
        <taxon>Metazoa</taxon>
        <taxon>Spiralia</taxon>
        <taxon>Lophotrochozoa</taxon>
        <taxon>Mollusca</taxon>
        <taxon>Gastropoda</taxon>
        <taxon>Patellogastropoda</taxon>
        <taxon>Lottioidea</taxon>
        <taxon>Lottiidae</taxon>
        <taxon>Lottia</taxon>
    </lineage>
</organism>
<keyword evidence="1" id="KW-0732">Signal</keyword>
<feature type="chain" id="PRO_5004717251" description="VWC2L C-terminal domain-containing protein" evidence="1">
    <location>
        <begin position="18"/>
        <end position="134"/>
    </location>
</feature>
<keyword evidence="4" id="KW-1185">Reference proteome</keyword>
<dbReference type="GO" id="GO:0045202">
    <property type="term" value="C:synapse"/>
    <property type="evidence" value="ECO:0007669"/>
    <property type="project" value="UniProtKB-SubCell"/>
</dbReference>
<dbReference type="Pfam" id="PF23334">
    <property type="entry name" value="VWC2L_2nd"/>
    <property type="match status" value="1"/>
</dbReference>
<sequence>MAKLIIVFMLPFVAILAAKLTVQPIHMCEYQGHKFPIGSEYRPTDCTTCRCESSGRPSCLIADCFFVPCVDSVHIPGQCCNHCPTGNNCYALNGKIIKAGSEIKIDDNTFCTCPAPWVRPNNATCRKTLKKKKQ</sequence>
<dbReference type="EMBL" id="KB202014">
    <property type="protein sequence ID" value="ESO92844.1"/>
    <property type="molecule type" value="Genomic_DNA"/>
</dbReference>
<evidence type="ECO:0000256" key="1">
    <source>
        <dbReference type="SAM" id="SignalP"/>
    </source>
</evidence>
<dbReference type="OMA" id="KNSSTCC"/>
<dbReference type="Proteomes" id="UP000030746">
    <property type="component" value="Unassembled WGS sequence"/>
</dbReference>
<dbReference type="PANTHER" id="PTHR46252">
    <property type="entry name" value="BRORIN FAMILY MEMBER"/>
    <property type="match status" value="1"/>
</dbReference>